<dbReference type="EMBL" id="LR743599">
    <property type="protein sequence ID" value="CAA2629816.1"/>
    <property type="molecule type" value="Genomic_DNA"/>
</dbReference>
<dbReference type="EMBL" id="LR746275">
    <property type="protein sequence ID" value="CAA7406006.1"/>
    <property type="molecule type" value="Genomic_DNA"/>
</dbReference>
<organism evidence="2 3">
    <name type="scientific">Spirodela intermedia</name>
    <name type="common">Intermediate duckweed</name>
    <dbReference type="NCBI Taxonomy" id="51605"/>
    <lineage>
        <taxon>Eukaryota</taxon>
        <taxon>Viridiplantae</taxon>
        <taxon>Streptophyta</taxon>
        <taxon>Embryophyta</taxon>
        <taxon>Tracheophyta</taxon>
        <taxon>Spermatophyta</taxon>
        <taxon>Magnoliopsida</taxon>
        <taxon>Liliopsida</taxon>
        <taxon>Araceae</taxon>
        <taxon>Lemnoideae</taxon>
        <taxon>Spirodela</taxon>
    </lineage>
</organism>
<keyword evidence="3" id="KW-1185">Reference proteome</keyword>
<sequence length="46" mass="5301">MIHSTAINYLPNYVPRCCLVCEMHLTERALHLTFHFSKDCSVCCLS</sequence>
<evidence type="ECO:0000313" key="1">
    <source>
        <dbReference type="EMBL" id="CAA2629816.1"/>
    </source>
</evidence>
<accession>A0A7I8L8R1</accession>
<evidence type="ECO:0000313" key="2">
    <source>
        <dbReference type="EMBL" id="CAA7406006.1"/>
    </source>
</evidence>
<dbReference type="Proteomes" id="UP000663760">
    <property type="component" value="Chromosome 12"/>
</dbReference>
<reference evidence="2" key="1">
    <citation type="submission" date="2020-02" db="EMBL/GenBank/DDBJ databases">
        <authorList>
            <person name="Scholz U."/>
            <person name="Mascher M."/>
            <person name="Fiebig A."/>
        </authorList>
    </citation>
    <scope>NUCLEOTIDE SEQUENCE</scope>
</reference>
<name>A0A7I8L8R1_SPIIN</name>
<protein>
    <submittedName>
        <fullName evidence="2">Uncharacterized protein</fullName>
    </submittedName>
</protein>
<gene>
    <name evidence="1" type="ORF">SI7747_12015454</name>
    <name evidence="2" type="ORF">SI8410_12016684</name>
</gene>
<proteinExistence type="predicted"/>
<evidence type="ECO:0000313" key="3">
    <source>
        <dbReference type="Proteomes" id="UP000663760"/>
    </source>
</evidence>
<dbReference type="AlphaFoldDB" id="A0A7I8L8R1"/>